<dbReference type="Proteomes" id="UP001230005">
    <property type="component" value="Unassembled WGS sequence"/>
</dbReference>
<evidence type="ECO:0000313" key="1">
    <source>
        <dbReference type="EMBL" id="MDQ0254162.1"/>
    </source>
</evidence>
<proteinExistence type="predicted"/>
<sequence>MLTSRLSYELSRRIRYNATPVEEETDTRGLPLTQVKSIAYFHTPWCKLIF</sequence>
<organism evidence="1 2">
    <name type="scientific">Evansella vedderi</name>
    <dbReference type="NCBI Taxonomy" id="38282"/>
    <lineage>
        <taxon>Bacteria</taxon>
        <taxon>Bacillati</taxon>
        <taxon>Bacillota</taxon>
        <taxon>Bacilli</taxon>
        <taxon>Bacillales</taxon>
        <taxon>Bacillaceae</taxon>
        <taxon>Evansella</taxon>
    </lineage>
</organism>
<reference evidence="1 2" key="1">
    <citation type="submission" date="2023-07" db="EMBL/GenBank/DDBJ databases">
        <title>Genomic Encyclopedia of Type Strains, Phase IV (KMG-IV): sequencing the most valuable type-strain genomes for metagenomic binning, comparative biology and taxonomic classification.</title>
        <authorList>
            <person name="Goeker M."/>
        </authorList>
    </citation>
    <scope>NUCLEOTIDE SEQUENCE [LARGE SCALE GENOMIC DNA]</scope>
    <source>
        <strain evidence="1 2">DSM 9768</strain>
    </source>
</reference>
<protein>
    <submittedName>
        <fullName evidence="1">Uncharacterized protein</fullName>
    </submittedName>
</protein>
<name>A0ABT9ZSG4_9BACI</name>
<keyword evidence="2" id="KW-1185">Reference proteome</keyword>
<dbReference type="EMBL" id="JAUSUG010000004">
    <property type="protein sequence ID" value="MDQ0254162.1"/>
    <property type="molecule type" value="Genomic_DNA"/>
</dbReference>
<evidence type="ECO:0000313" key="2">
    <source>
        <dbReference type="Proteomes" id="UP001230005"/>
    </source>
</evidence>
<accession>A0ABT9ZSG4</accession>
<gene>
    <name evidence="1" type="ORF">J2S74_001535</name>
</gene>
<comment type="caution">
    <text evidence="1">The sequence shown here is derived from an EMBL/GenBank/DDBJ whole genome shotgun (WGS) entry which is preliminary data.</text>
</comment>